<dbReference type="SUPFAM" id="SSF52172">
    <property type="entry name" value="CheY-like"/>
    <property type="match status" value="1"/>
</dbReference>
<evidence type="ECO:0000259" key="2">
    <source>
        <dbReference type="PROSITE" id="PS50110"/>
    </source>
</evidence>
<keyword evidence="1" id="KW-0597">Phosphoprotein</keyword>
<reference evidence="4" key="1">
    <citation type="journal article" date="2019" name="Int. J. Syst. Evol. Microbiol.">
        <title>The Global Catalogue of Microorganisms (GCM) 10K type strain sequencing project: providing services to taxonomists for standard genome sequencing and annotation.</title>
        <authorList>
            <consortium name="The Broad Institute Genomics Platform"/>
            <consortium name="The Broad Institute Genome Sequencing Center for Infectious Disease"/>
            <person name="Wu L."/>
            <person name="Ma J."/>
        </authorList>
    </citation>
    <scope>NUCLEOTIDE SEQUENCE [LARGE SCALE GENOMIC DNA]</scope>
    <source>
        <strain evidence="4">CGMCC 1.12990</strain>
    </source>
</reference>
<dbReference type="EMBL" id="BMGS01000006">
    <property type="protein sequence ID" value="GGG48841.1"/>
    <property type="molecule type" value="Genomic_DNA"/>
</dbReference>
<dbReference type="PROSITE" id="PS50110">
    <property type="entry name" value="RESPONSE_REGULATORY"/>
    <property type="match status" value="1"/>
</dbReference>
<gene>
    <name evidence="3" type="ORF">GCM10011378_26220</name>
</gene>
<dbReference type="InterPro" id="IPR052893">
    <property type="entry name" value="TCS_response_regulator"/>
</dbReference>
<protein>
    <submittedName>
        <fullName evidence="3">Response regulator</fullName>
    </submittedName>
</protein>
<name>A0ABQ1X0Z4_9BACT</name>
<proteinExistence type="predicted"/>
<sequence>MLPLVSESVAILIMSHSFVTKAPKLVYVIENDRISSVISELIVKKNLLSSEVQTYSNGQQAFDQLQLALQQSDPLPDLILLDLDMPLMDGWEFLDACAALPLPHPMNIFILTSSINPDDSDKILNHSEVKGFFTKPLNEEGIRRMQLLLQEE</sequence>
<dbReference type="SMART" id="SM00448">
    <property type="entry name" value="REC"/>
    <property type="match status" value="1"/>
</dbReference>
<feature type="modified residue" description="4-aspartylphosphate" evidence="1">
    <location>
        <position position="82"/>
    </location>
</feature>
<accession>A0ABQ1X0Z4</accession>
<dbReference type="InterPro" id="IPR011006">
    <property type="entry name" value="CheY-like_superfamily"/>
</dbReference>
<dbReference type="Pfam" id="PF00072">
    <property type="entry name" value="Response_reg"/>
    <property type="match status" value="1"/>
</dbReference>
<comment type="caution">
    <text evidence="3">The sequence shown here is derived from an EMBL/GenBank/DDBJ whole genome shotgun (WGS) entry which is preliminary data.</text>
</comment>
<evidence type="ECO:0000313" key="3">
    <source>
        <dbReference type="EMBL" id="GGG48841.1"/>
    </source>
</evidence>
<dbReference type="PANTHER" id="PTHR44520">
    <property type="entry name" value="RESPONSE REGULATOR RCP1-RELATED"/>
    <property type="match status" value="1"/>
</dbReference>
<organism evidence="3 4">
    <name type="scientific">Hymenobacter glacieicola</name>
    <dbReference type="NCBI Taxonomy" id="1562124"/>
    <lineage>
        <taxon>Bacteria</taxon>
        <taxon>Pseudomonadati</taxon>
        <taxon>Bacteroidota</taxon>
        <taxon>Cytophagia</taxon>
        <taxon>Cytophagales</taxon>
        <taxon>Hymenobacteraceae</taxon>
        <taxon>Hymenobacter</taxon>
    </lineage>
</organism>
<dbReference type="InterPro" id="IPR001789">
    <property type="entry name" value="Sig_transdc_resp-reg_receiver"/>
</dbReference>
<evidence type="ECO:0000256" key="1">
    <source>
        <dbReference type="PROSITE-ProRule" id="PRU00169"/>
    </source>
</evidence>
<dbReference type="Proteomes" id="UP000601361">
    <property type="component" value="Unassembled WGS sequence"/>
</dbReference>
<dbReference type="PANTHER" id="PTHR44520:SF2">
    <property type="entry name" value="RESPONSE REGULATOR RCP1"/>
    <property type="match status" value="1"/>
</dbReference>
<dbReference type="Gene3D" id="3.40.50.2300">
    <property type="match status" value="1"/>
</dbReference>
<feature type="domain" description="Response regulatory" evidence="2">
    <location>
        <begin position="24"/>
        <end position="150"/>
    </location>
</feature>
<keyword evidence="4" id="KW-1185">Reference proteome</keyword>
<evidence type="ECO:0000313" key="4">
    <source>
        <dbReference type="Proteomes" id="UP000601361"/>
    </source>
</evidence>